<sequence>MPIVDTITAEFEKARHFKIEERSKLLQKHPELRIKINTKSLRQLVDFLEFKCVTDSSIARDLAIKDSDIDGGLVVSKDEVSVEKRLAFVSTLREQGFSAYDISEYTEAERELERFTRECNGQYTTQEDFETLHKLVGNKVQAECAMIRFFSKDEIEDFKKNGFPNEGLRSAYFGYFIK</sequence>
<gene>
    <name evidence="1" type="ORF">CO007_05520</name>
</gene>
<evidence type="ECO:0000313" key="2">
    <source>
        <dbReference type="Proteomes" id="UP000229370"/>
    </source>
</evidence>
<dbReference type="EMBL" id="PFQK01000093">
    <property type="protein sequence ID" value="PJC81305.1"/>
    <property type="molecule type" value="Genomic_DNA"/>
</dbReference>
<accession>A0A2M8GL76</accession>
<evidence type="ECO:0000313" key="1">
    <source>
        <dbReference type="EMBL" id="PJC81305.1"/>
    </source>
</evidence>
<protein>
    <submittedName>
        <fullName evidence="1">Uncharacterized protein</fullName>
    </submittedName>
</protein>
<comment type="caution">
    <text evidence="1">The sequence shown here is derived from an EMBL/GenBank/DDBJ whole genome shotgun (WGS) entry which is preliminary data.</text>
</comment>
<reference evidence="2" key="1">
    <citation type="submission" date="2017-09" db="EMBL/GenBank/DDBJ databases">
        <title>Depth-based differentiation of microbial function through sediment-hosted aquifers and enrichment of novel symbionts in the deep terrestrial subsurface.</title>
        <authorList>
            <person name="Probst A.J."/>
            <person name="Ladd B."/>
            <person name="Jarett J.K."/>
            <person name="Geller-Mcgrath D.E."/>
            <person name="Sieber C.M.K."/>
            <person name="Emerson J.B."/>
            <person name="Anantharaman K."/>
            <person name="Thomas B.C."/>
            <person name="Malmstrom R."/>
            <person name="Stieglmeier M."/>
            <person name="Klingl A."/>
            <person name="Woyke T."/>
            <person name="Ryan C.M."/>
            <person name="Banfield J.F."/>
        </authorList>
    </citation>
    <scope>NUCLEOTIDE SEQUENCE [LARGE SCALE GENOMIC DNA]</scope>
</reference>
<dbReference type="AlphaFoldDB" id="A0A2M8GL76"/>
<proteinExistence type="predicted"/>
<dbReference type="Proteomes" id="UP000229370">
    <property type="component" value="Unassembled WGS sequence"/>
</dbReference>
<organism evidence="1 2">
    <name type="scientific">Candidatus Roizmanbacteria bacterium CG_4_8_14_3_um_filter_36_10</name>
    <dbReference type="NCBI Taxonomy" id="1974834"/>
    <lineage>
        <taxon>Bacteria</taxon>
        <taxon>Candidatus Roizmaniibacteriota</taxon>
    </lineage>
</organism>
<name>A0A2M8GL76_9BACT</name>